<evidence type="ECO:0000313" key="1">
    <source>
        <dbReference type="Proteomes" id="UP000694888"/>
    </source>
</evidence>
<gene>
    <name evidence="2" type="primary">LOC106013392</name>
</gene>
<dbReference type="RefSeq" id="XP_035828694.1">
    <property type="nucleotide sequence ID" value="XM_035972801.1"/>
</dbReference>
<sequence>MPCNDTLRIVASTGGTMVRVFSDAGHVDVYLDSPGAMIDIMVGGKLSSSLLPSSPCPVVIVYVTTRWIQAQMTGTSAMVRSNNPVLVVQILLDFFKTLSTGISVLTPVSQYVNFARLNLPIWSGFSDYIMVTSLDATNNDNLQLGSTPVSMTFEPLTNVTFFVSNALTQSFIQLDSGVLGFTFGGHAYSASADKATFTTLPSGSELIFEECVLTKGTSGDGIDNDCDGDVDEEPCTDTLFKDIDGDGMYDEDCDEPPEPSAALESSPVLLTSSVLEASFVLVPSSITEFYSVGGSSFVTLESAANTLSIT</sequence>
<reference evidence="2" key="1">
    <citation type="submission" date="2025-08" db="UniProtKB">
        <authorList>
            <consortium name="RefSeq"/>
        </authorList>
    </citation>
    <scope>IDENTIFICATION</scope>
</reference>
<protein>
    <submittedName>
        <fullName evidence="2">Uncharacterized protein LOC106013392</fullName>
    </submittedName>
</protein>
<keyword evidence="1" id="KW-1185">Reference proteome</keyword>
<evidence type="ECO:0000313" key="2">
    <source>
        <dbReference type="RefSeq" id="XP_035828694.1"/>
    </source>
</evidence>
<proteinExistence type="predicted"/>
<dbReference type="Proteomes" id="UP000694888">
    <property type="component" value="Unplaced"/>
</dbReference>
<name>A0ABM1W201_APLCA</name>
<dbReference type="GeneID" id="106013392"/>
<accession>A0ABM1W201</accession>
<organism evidence="1 2">
    <name type="scientific">Aplysia californica</name>
    <name type="common">California sea hare</name>
    <dbReference type="NCBI Taxonomy" id="6500"/>
    <lineage>
        <taxon>Eukaryota</taxon>
        <taxon>Metazoa</taxon>
        <taxon>Spiralia</taxon>
        <taxon>Lophotrochozoa</taxon>
        <taxon>Mollusca</taxon>
        <taxon>Gastropoda</taxon>
        <taxon>Heterobranchia</taxon>
        <taxon>Euthyneura</taxon>
        <taxon>Tectipleura</taxon>
        <taxon>Aplysiida</taxon>
        <taxon>Aplysioidea</taxon>
        <taxon>Aplysiidae</taxon>
        <taxon>Aplysia</taxon>
    </lineage>
</organism>
<feature type="non-terminal residue" evidence="2">
    <location>
        <position position="310"/>
    </location>
</feature>